<sequence>MIMHFHVPHLAIVKSQRLWRHKHEVETGVLIFNGDEYLQLPMKYDTITIDDLDDPRENMLIKSEDNIKPGMARSVPGPSLSNIFVGDIDNGTECTLSKFANDTKLCGVVDTLEGRDAIQRVLARLERWACANLMKFNKAKCKVLHLGHGNHNHKYRLGGEWTEGSPKEDLEVLVDEKLNMTWQCVLADQKANRILGCIKRSVTSRLREVILPLYSTLVRLHLEYHIQFCGPLHKDMDLLD</sequence>
<keyword evidence="1" id="KW-0808">Transferase</keyword>
<keyword evidence="2" id="KW-1185">Reference proteome</keyword>
<proteinExistence type="predicted"/>
<dbReference type="AlphaFoldDB" id="A0A2I0UIT5"/>
<evidence type="ECO:0000313" key="2">
    <source>
        <dbReference type="Proteomes" id="UP000233556"/>
    </source>
</evidence>
<protein>
    <submittedName>
        <fullName evidence="1">Rna-directed dna polymerase from mobile element jockey-like</fullName>
    </submittedName>
</protein>
<reference evidence="2" key="2">
    <citation type="submission" date="2017-12" db="EMBL/GenBank/DDBJ databases">
        <title>Genome sequence of the Bar-tailed Godwit (Limosa lapponica baueri).</title>
        <authorList>
            <person name="Lima N.C.B."/>
            <person name="Parody-Merino A.M."/>
            <person name="Battley P.F."/>
            <person name="Fidler A.E."/>
            <person name="Prosdocimi F."/>
        </authorList>
    </citation>
    <scope>NUCLEOTIDE SEQUENCE [LARGE SCALE GENOMIC DNA]</scope>
</reference>
<organism evidence="1 2">
    <name type="scientific">Limosa lapponica baueri</name>
    <dbReference type="NCBI Taxonomy" id="1758121"/>
    <lineage>
        <taxon>Eukaryota</taxon>
        <taxon>Metazoa</taxon>
        <taxon>Chordata</taxon>
        <taxon>Craniata</taxon>
        <taxon>Vertebrata</taxon>
        <taxon>Euteleostomi</taxon>
        <taxon>Archelosauria</taxon>
        <taxon>Archosauria</taxon>
        <taxon>Dinosauria</taxon>
        <taxon>Saurischia</taxon>
        <taxon>Theropoda</taxon>
        <taxon>Coelurosauria</taxon>
        <taxon>Aves</taxon>
        <taxon>Neognathae</taxon>
        <taxon>Neoaves</taxon>
        <taxon>Charadriiformes</taxon>
        <taxon>Scolopacidae</taxon>
        <taxon>Limosa</taxon>
    </lineage>
</organism>
<dbReference type="PANTHER" id="PTHR33332">
    <property type="entry name" value="REVERSE TRANSCRIPTASE DOMAIN-CONTAINING PROTEIN"/>
    <property type="match status" value="1"/>
</dbReference>
<dbReference type="GO" id="GO:0003964">
    <property type="term" value="F:RNA-directed DNA polymerase activity"/>
    <property type="evidence" value="ECO:0007669"/>
    <property type="project" value="UniProtKB-KW"/>
</dbReference>
<reference evidence="2" key="1">
    <citation type="submission" date="2017-11" db="EMBL/GenBank/DDBJ databases">
        <authorList>
            <person name="Lima N.C."/>
            <person name="Parody-Merino A.M."/>
            <person name="Battley P.F."/>
            <person name="Fidler A.E."/>
            <person name="Prosdocimi F."/>
        </authorList>
    </citation>
    <scope>NUCLEOTIDE SEQUENCE [LARGE SCALE GENOMIC DNA]</scope>
</reference>
<dbReference type="EMBL" id="KZ505734">
    <property type="protein sequence ID" value="PKU45955.1"/>
    <property type="molecule type" value="Genomic_DNA"/>
</dbReference>
<accession>A0A2I0UIT5</accession>
<keyword evidence="1" id="KW-0695">RNA-directed DNA polymerase</keyword>
<gene>
    <name evidence="1" type="ORF">llap_3723</name>
</gene>
<keyword evidence="1" id="KW-0548">Nucleotidyltransferase</keyword>
<dbReference type="Proteomes" id="UP000233556">
    <property type="component" value="Unassembled WGS sequence"/>
</dbReference>
<name>A0A2I0UIT5_LIMLA</name>
<evidence type="ECO:0000313" key="1">
    <source>
        <dbReference type="EMBL" id="PKU45955.1"/>
    </source>
</evidence>
<dbReference type="OrthoDB" id="416454at2759"/>